<evidence type="ECO:0000313" key="2">
    <source>
        <dbReference type="EMBL" id="GEQ98282.1"/>
    </source>
</evidence>
<name>A0A5A7MQG2_9PROT</name>
<organism evidence="2 3">
    <name type="scientific">Iodidimonas gelatinilytica</name>
    <dbReference type="NCBI Taxonomy" id="1236966"/>
    <lineage>
        <taxon>Bacteria</taxon>
        <taxon>Pseudomonadati</taxon>
        <taxon>Pseudomonadota</taxon>
        <taxon>Alphaproteobacteria</taxon>
        <taxon>Iodidimonadales</taxon>
        <taxon>Iodidimonadaceae</taxon>
        <taxon>Iodidimonas</taxon>
    </lineage>
</organism>
<dbReference type="InterPro" id="IPR036622">
    <property type="entry name" value="LigA_sf"/>
</dbReference>
<gene>
    <name evidence="2" type="ORF">JCM17844_19190</name>
</gene>
<evidence type="ECO:0000313" key="3">
    <source>
        <dbReference type="Proteomes" id="UP000322084"/>
    </source>
</evidence>
<reference evidence="2 3" key="1">
    <citation type="submission" date="2019-09" db="EMBL/GenBank/DDBJ databases">
        <title>NBRP : Genome information of microbial organism related human and environment.</title>
        <authorList>
            <person name="Hattori M."/>
            <person name="Oshima K."/>
            <person name="Inaba H."/>
            <person name="Suda W."/>
            <person name="Sakamoto M."/>
            <person name="Iino T."/>
            <person name="Kitahara M."/>
            <person name="Oshida Y."/>
            <person name="Iida T."/>
            <person name="Kudo T."/>
            <person name="Itoh T."/>
            <person name="Ohkuma M."/>
        </authorList>
    </citation>
    <scope>NUCLEOTIDE SEQUENCE [LARGE SCALE GENOMIC DNA]</scope>
    <source>
        <strain evidence="2 3">Hi-2</strain>
    </source>
</reference>
<dbReference type="EMBL" id="BKCL01000005">
    <property type="protein sequence ID" value="GEQ98282.1"/>
    <property type="molecule type" value="Genomic_DNA"/>
</dbReference>
<feature type="domain" description="Extradiol ring-cleavage dioxygenase LigAB LigA subunit" evidence="1">
    <location>
        <begin position="19"/>
        <end position="65"/>
    </location>
</feature>
<sequence length="86" mass="9575">MPGLQEQIAGGKMSKLLDFMTKLGEDSEYRAQYIADPDGTMKAFGLTDAECKMIRTCDMEGIKKASGVKNIYLNIYVPPYDDNNSK</sequence>
<dbReference type="RefSeq" id="WP_150000609.1">
    <property type="nucleotide sequence ID" value="NZ_BKCL01000005.1"/>
</dbReference>
<dbReference type="Gene3D" id="1.10.700.10">
    <property type="entry name" value="Dioxygenase LigAB, LigA subunit"/>
    <property type="match status" value="1"/>
</dbReference>
<protein>
    <recommendedName>
        <fullName evidence="1">Extradiol ring-cleavage dioxygenase LigAB LigA subunit domain-containing protein</fullName>
    </recommendedName>
</protein>
<comment type="caution">
    <text evidence="2">The sequence shown here is derived from an EMBL/GenBank/DDBJ whole genome shotgun (WGS) entry which is preliminary data.</text>
</comment>
<evidence type="ECO:0000259" key="1">
    <source>
        <dbReference type="Pfam" id="PF07746"/>
    </source>
</evidence>
<accession>A0A5A7MQG2</accession>
<dbReference type="SUPFAM" id="SSF48076">
    <property type="entry name" value="LigA subunit of an aromatic-ring-opening dioxygenase LigAB"/>
    <property type="match status" value="1"/>
</dbReference>
<dbReference type="AlphaFoldDB" id="A0A5A7MQG2"/>
<dbReference type="InterPro" id="IPR011986">
    <property type="entry name" value="Xdiol_dOase_LigA"/>
</dbReference>
<dbReference type="Proteomes" id="UP000322084">
    <property type="component" value="Unassembled WGS sequence"/>
</dbReference>
<dbReference type="Pfam" id="PF07746">
    <property type="entry name" value="LigA"/>
    <property type="match status" value="1"/>
</dbReference>
<proteinExistence type="predicted"/>